<dbReference type="InterPro" id="IPR020846">
    <property type="entry name" value="MFS_dom"/>
</dbReference>
<feature type="transmembrane region" description="Helical" evidence="6">
    <location>
        <begin position="418"/>
        <end position="436"/>
    </location>
</feature>
<dbReference type="Proteomes" id="UP000800039">
    <property type="component" value="Unassembled WGS sequence"/>
</dbReference>
<feature type="transmembrane region" description="Helical" evidence="6">
    <location>
        <begin position="152"/>
        <end position="173"/>
    </location>
</feature>
<feature type="transmembrane region" description="Helical" evidence="6">
    <location>
        <begin position="255"/>
        <end position="275"/>
    </location>
</feature>
<dbReference type="GO" id="GO:0005886">
    <property type="term" value="C:plasma membrane"/>
    <property type="evidence" value="ECO:0007669"/>
    <property type="project" value="TreeGrafter"/>
</dbReference>
<keyword evidence="3 6" id="KW-0812">Transmembrane</keyword>
<dbReference type="RefSeq" id="XP_040788993.1">
    <property type="nucleotide sequence ID" value="XM_040928812.1"/>
</dbReference>
<feature type="transmembrane region" description="Helical" evidence="6">
    <location>
        <begin position="97"/>
        <end position="115"/>
    </location>
</feature>
<feature type="transmembrane region" description="Helical" evidence="6">
    <location>
        <begin position="59"/>
        <end position="77"/>
    </location>
</feature>
<gene>
    <name evidence="8" type="ORF">K460DRAFT_285392</name>
</gene>
<evidence type="ECO:0000256" key="6">
    <source>
        <dbReference type="SAM" id="Phobius"/>
    </source>
</evidence>
<protein>
    <submittedName>
        <fullName evidence="8">MFS general substrate transporter</fullName>
    </submittedName>
</protein>
<comment type="caution">
    <text evidence="8">The sequence shown here is derived from an EMBL/GenBank/DDBJ whole genome shotgun (WGS) entry which is preliminary data.</text>
</comment>
<organism evidence="8 9">
    <name type="scientific">Cucurbitaria berberidis CBS 394.84</name>
    <dbReference type="NCBI Taxonomy" id="1168544"/>
    <lineage>
        <taxon>Eukaryota</taxon>
        <taxon>Fungi</taxon>
        <taxon>Dikarya</taxon>
        <taxon>Ascomycota</taxon>
        <taxon>Pezizomycotina</taxon>
        <taxon>Dothideomycetes</taxon>
        <taxon>Pleosporomycetidae</taxon>
        <taxon>Pleosporales</taxon>
        <taxon>Pleosporineae</taxon>
        <taxon>Cucurbitariaceae</taxon>
        <taxon>Cucurbitaria</taxon>
    </lineage>
</organism>
<feature type="transmembrane region" description="Helical" evidence="6">
    <location>
        <begin position="185"/>
        <end position="206"/>
    </location>
</feature>
<dbReference type="GO" id="GO:0022857">
    <property type="term" value="F:transmembrane transporter activity"/>
    <property type="evidence" value="ECO:0007669"/>
    <property type="project" value="InterPro"/>
</dbReference>
<comment type="subcellular location">
    <subcellularLocation>
        <location evidence="1">Membrane</location>
        <topology evidence="1">Multi-pass membrane protein</topology>
    </subcellularLocation>
</comment>
<evidence type="ECO:0000256" key="2">
    <source>
        <dbReference type="ARBA" id="ARBA00022448"/>
    </source>
</evidence>
<feature type="transmembrane region" description="Helical" evidence="6">
    <location>
        <begin position="212"/>
        <end position="234"/>
    </location>
</feature>
<dbReference type="EMBL" id="ML976616">
    <property type="protein sequence ID" value="KAF1846430.1"/>
    <property type="molecule type" value="Genomic_DNA"/>
</dbReference>
<dbReference type="Gene3D" id="1.20.1250.20">
    <property type="entry name" value="MFS general substrate transporter like domains"/>
    <property type="match status" value="2"/>
</dbReference>
<feature type="transmembrane region" description="Helical" evidence="6">
    <location>
        <begin position="127"/>
        <end position="146"/>
    </location>
</feature>
<dbReference type="Pfam" id="PF06609">
    <property type="entry name" value="TRI12"/>
    <property type="match status" value="1"/>
</dbReference>
<keyword evidence="2" id="KW-0813">Transport</keyword>
<keyword evidence="4 6" id="KW-1133">Transmembrane helix</keyword>
<feature type="transmembrane region" description="Helical" evidence="6">
    <location>
        <begin position="559"/>
        <end position="585"/>
    </location>
</feature>
<feature type="transmembrane region" description="Helical" evidence="6">
    <location>
        <begin position="365"/>
        <end position="384"/>
    </location>
</feature>
<feature type="transmembrane region" description="Helical" evidence="6">
    <location>
        <begin position="391"/>
        <end position="412"/>
    </location>
</feature>
<evidence type="ECO:0000256" key="1">
    <source>
        <dbReference type="ARBA" id="ARBA00004141"/>
    </source>
</evidence>
<dbReference type="InterPro" id="IPR010573">
    <property type="entry name" value="MFS_Str1/Tri12-like"/>
</dbReference>
<feature type="domain" description="Major facilitator superfamily (MFS) profile" evidence="7">
    <location>
        <begin position="60"/>
        <end position="502"/>
    </location>
</feature>
<dbReference type="PANTHER" id="PTHR23501:SF109">
    <property type="entry name" value="MAJOR FACILITATOR SUPERFAMILY (MFS) PROFILE DOMAIN-CONTAINING PROTEIN-RELATED"/>
    <property type="match status" value="1"/>
</dbReference>
<evidence type="ECO:0000259" key="7">
    <source>
        <dbReference type="PROSITE" id="PS50850"/>
    </source>
</evidence>
<dbReference type="SUPFAM" id="SSF103473">
    <property type="entry name" value="MFS general substrate transporter"/>
    <property type="match status" value="1"/>
</dbReference>
<sequence length="591" mass="63993">MVDTKPTPARHSHDVEKDEVIHLERLSSHPASNEIEKGQQLVPAVSRGPMVHEKMNTQLFLTLLCMSFLWIGSQIPLYLFGSVLPIIYQDVGGADRYVWFIIGYLIPNAALCPFVGALSDLSGRQKVAIVGQMALIVGPIITATAHTMNIAIAGNVFSGIGAGLNELIALAGTAEVVPIRDRGKYVGLVVITILPFCPSVLYAQLISQASNWRYNGLFVGVWNFVGLVLCIFCYKDPSRLTEEYTARHVLRQVDYIGGILSTTGITLFMMGLQWGASQYPWGSAHNVAPLVLGLALIIAFFVWELYAPYPMVPRALFSKAKKTMIIILLITFLSGGNYFVLLLFWPTQVYNVYGDDPVGIGIRSLPIGFGIIGGAVICLVLIPITNGRIRALMNFFTAMMTAGTGAVCVATPHNLNTIYAIISLASIGVGGVIIPSSIIAQIACPDELIATITAITLSIRYIGGAIGFAVYSNLFFRKLTESLTQIVAIETLAMKAIVNPLKPAGLGVITQITKLMGNARFSEVKEILATNPQVLNRNAYPMIVASAQEAFALAYRWPYWVSIAFGAVCFVLSFFVGDITALLTAQVAHPV</sequence>
<dbReference type="AlphaFoldDB" id="A0A9P4GJU3"/>
<dbReference type="PROSITE" id="PS50850">
    <property type="entry name" value="MFS"/>
    <property type="match status" value="1"/>
</dbReference>
<feature type="transmembrane region" description="Helical" evidence="6">
    <location>
        <begin position="287"/>
        <end position="306"/>
    </location>
</feature>
<accession>A0A9P4GJU3</accession>
<keyword evidence="5 6" id="KW-0472">Membrane</keyword>
<evidence type="ECO:0000256" key="4">
    <source>
        <dbReference type="ARBA" id="ARBA00022989"/>
    </source>
</evidence>
<evidence type="ECO:0000256" key="3">
    <source>
        <dbReference type="ARBA" id="ARBA00022692"/>
    </source>
</evidence>
<dbReference type="PANTHER" id="PTHR23501">
    <property type="entry name" value="MAJOR FACILITATOR SUPERFAMILY"/>
    <property type="match status" value="1"/>
</dbReference>
<reference evidence="8" key="1">
    <citation type="submission" date="2020-01" db="EMBL/GenBank/DDBJ databases">
        <authorList>
            <consortium name="DOE Joint Genome Institute"/>
            <person name="Haridas S."/>
            <person name="Albert R."/>
            <person name="Binder M."/>
            <person name="Bloem J."/>
            <person name="Labutti K."/>
            <person name="Salamov A."/>
            <person name="Andreopoulos B."/>
            <person name="Baker S.E."/>
            <person name="Barry K."/>
            <person name="Bills G."/>
            <person name="Bluhm B.H."/>
            <person name="Cannon C."/>
            <person name="Castanera R."/>
            <person name="Culley D.E."/>
            <person name="Daum C."/>
            <person name="Ezra D."/>
            <person name="Gonzalez J.B."/>
            <person name="Henrissat B."/>
            <person name="Kuo A."/>
            <person name="Liang C."/>
            <person name="Lipzen A."/>
            <person name="Lutzoni F."/>
            <person name="Magnuson J."/>
            <person name="Mondo S."/>
            <person name="Nolan M."/>
            <person name="Ohm R."/>
            <person name="Pangilinan J."/>
            <person name="Park H.-J."/>
            <person name="Ramirez L."/>
            <person name="Alfaro M."/>
            <person name="Sun H."/>
            <person name="Tritt A."/>
            <person name="Yoshinaga Y."/>
            <person name="Zwiers L.-H."/>
            <person name="Turgeon B.G."/>
            <person name="Goodwin S.B."/>
            <person name="Spatafora J.W."/>
            <person name="Crous P.W."/>
            <person name="Grigoriev I.V."/>
        </authorList>
    </citation>
    <scope>NUCLEOTIDE SEQUENCE</scope>
    <source>
        <strain evidence="8">CBS 394.84</strain>
    </source>
</reference>
<feature type="transmembrane region" description="Helical" evidence="6">
    <location>
        <begin position="326"/>
        <end position="345"/>
    </location>
</feature>
<evidence type="ECO:0000313" key="8">
    <source>
        <dbReference type="EMBL" id="KAF1846430.1"/>
    </source>
</evidence>
<keyword evidence="9" id="KW-1185">Reference proteome</keyword>
<name>A0A9P4GJU3_9PLEO</name>
<dbReference type="InterPro" id="IPR036259">
    <property type="entry name" value="MFS_trans_sf"/>
</dbReference>
<dbReference type="GeneID" id="63846064"/>
<evidence type="ECO:0000313" key="9">
    <source>
        <dbReference type="Proteomes" id="UP000800039"/>
    </source>
</evidence>
<proteinExistence type="predicted"/>
<evidence type="ECO:0000256" key="5">
    <source>
        <dbReference type="ARBA" id="ARBA00023136"/>
    </source>
</evidence>
<dbReference type="OrthoDB" id="4161376at2759"/>
<feature type="transmembrane region" description="Helical" evidence="6">
    <location>
        <begin position="448"/>
        <end position="471"/>
    </location>
</feature>